<dbReference type="InterPro" id="IPR058240">
    <property type="entry name" value="rSAM_sf"/>
</dbReference>
<accession>A0A6M5Z1G9</accession>
<reference evidence="9" key="1">
    <citation type="submission" date="2020-05" db="EMBL/GenBank/DDBJ databases">
        <title>Frigoriglobus tundricola gen. nov., sp. nov., a psychrotolerant cellulolytic planctomycete of the family Gemmataceae with two divergent copies of 16S rRNA gene.</title>
        <authorList>
            <person name="Kulichevskaya I.S."/>
            <person name="Ivanova A.A."/>
            <person name="Naumoff D.G."/>
            <person name="Beletsky A.V."/>
            <person name="Rijpstra W.I.C."/>
            <person name="Sinninghe Damste J.S."/>
            <person name="Mardanov A.V."/>
            <person name="Ravin N.V."/>
            <person name="Dedysh S.N."/>
        </authorList>
    </citation>
    <scope>NUCLEOTIDE SEQUENCE [LARGE SCALE GENOMIC DNA]</scope>
    <source>
        <strain evidence="9">PL17</strain>
    </source>
</reference>
<evidence type="ECO:0000256" key="5">
    <source>
        <dbReference type="ARBA" id="ARBA00023004"/>
    </source>
</evidence>
<dbReference type="Gene3D" id="3.20.20.70">
    <property type="entry name" value="Aldolase class I"/>
    <property type="match status" value="1"/>
</dbReference>
<keyword evidence="3" id="KW-0949">S-adenosyl-L-methionine</keyword>
<dbReference type="RefSeq" id="WP_171474305.1">
    <property type="nucleotide sequence ID" value="NZ_CP053452.2"/>
</dbReference>
<evidence type="ECO:0000313" key="9">
    <source>
        <dbReference type="Proteomes" id="UP000503447"/>
    </source>
</evidence>
<organism evidence="8 9">
    <name type="scientific">Frigoriglobus tundricola</name>
    <dbReference type="NCBI Taxonomy" id="2774151"/>
    <lineage>
        <taxon>Bacteria</taxon>
        <taxon>Pseudomonadati</taxon>
        <taxon>Planctomycetota</taxon>
        <taxon>Planctomycetia</taxon>
        <taxon>Gemmatales</taxon>
        <taxon>Gemmataceae</taxon>
        <taxon>Frigoriglobus</taxon>
    </lineage>
</organism>
<evidence type="ECO:0000256" key="3">
    <source>
        <dbReference type="ARBA" id="ARBA00022691"/>
    </source>
</evidence>
<comment type="cofactor">
    <cofactor evidence="1">
        <name>[4Fe-4S] cluster</name>
        <dbReference type="ChEBI" id="CHEBI:49883"/>
    </cofactor>
</comment>
<dbReference type="InterPro" id="IPR034457">
    <property type="entry name" value="Organic_radical-activating"/>
</dbReference>
<dbReference type="SFLD" id="SFLDG01063">
    <property type="entry name" value="activating_enzymes__group_1"/>
    <property type="match status" value="1"/>
</dbReference>
<keyword evidence="5" id="KW-0408">Iron</keyword>
<feature type="region of interest" description="Disordered" evidence="7">
    <location>
        <begin position="254"/>
        <end position="276"/>
    </location>
</feature>
<proteinExistence type="predicted"/>
<dbReference type="InterPro" id="IPR012837">
    <property type="entry name" value="NrdG"/>
</dbReference>
<sequence>MSNTVEDLTMQIAQVVPCTEAEGPGKRFALWFQGCPLRCPGCCNPEFLPFKGGQTKTLGEMVEWVARTQGESGIEGITLLGGEPFAHTPAALALAEASRLRGLSVMVFSGFTIEELQSRPEPEVAALIAATDILVDGPYIREQPDTERRWIGSRNQRIHFLTPRYSYDQQWRQKNTLEIRVDRDGISVNGFPAADAVGLWKGWKRKKSVPLPTVDRDPAPAQPGFTAAATVDRDLAPAQPGFTAAATVDRDLAPAQPGFTAAPCTDANRTPGTDTQ</sequence>
<dbReference type="SUPFAM" id="SSF102114">
    <property type="entry name" value="Radical SAM enzymes"/>
    <property type="match status" value="1"/>
</dbReference>
<keyword evidence="9" id="KW-1185">Reference proteome</keyword>
<dbReference type="GO" id="GO:0043365">
    <property type="term" value="F:[formate-C-acetyltransferase]-activating enzyme activity"/>
    <property type="evidence" value="ECO:0007669"/>
    <property type="project" value="UniProtKB-EC"/>
</dbReference>
<evidence type="ECO:0000256" key="6">
    <source>
        <dbReference type="ARBA" id="ARBA00023014"/>
    </source>
</evidence>
<evidence type="ECO:0000256" key="1">
    <source>
        <dbReference type="ARBA" id="ARBA00001966"/>
    </source>
</evidence>
<evidence type="ECO:0000256" key="2">
    <source>
        <dbReference type="ARBA" id="ARBA00022485"/>
    </source>
</evidence>
<evidence type="ECO:0000256" key="7">
    <source>
        <dbReference type="SAM" id="MobiDB-lite"/>
    </source>
</evidence>
<dbReference type="InterPro" id="IPR007197">
    <property type="entry name" value="rSAM"/>
</dbReference>
<gene>
    <name evidence="8" type="ORF">FTUN_6929</name>
</gene>
<keyword evidence="4" id="KW-0479">Metal-binding</keyword>
<feature type="compositionally biased region" description="Polar residues" evidence="7">
    <location>
        <begin position="267"/>
        <end position="276"/>
    </location>
</feature>
<dbReference type="Pfam" id="PF13353">
    <property type="entry name" value="Fer4_12"/>
    <property type="match status" value="1"/>
</dbReference>
<dbReference type="GO" id="GO:0004748">
    <property type="term" value="F:ribonucleoside-diphosphate reductase activity, thioredoxin disulfide as acceptor"/>
    <property type="evidence" value="ECO:0007669"/>
    <property type="project" value="TreeGrafter"/>
</dbReference>
<dbReference type="PANTHER" id="PTHR30352">
    <property type="entry name" value="PYRUVATE FORMATE-LYASE-ACTIVATING ENZYME"/>
    <property type="match status" value="1"/>
</dbReference>
<protein>
    <submittedName>
        <fullName evidence="8">Ribonucleotide reductase of class III (Anaerobic), activating protein</fullName>
        <ecNumber evidence="8">1.97.1.4</ecNumber>
    </submittedName>
</protein>
<evidence type="ECO:0000313" key="8">
    <source>
        <dbReference type="EMBL" id="QJW99323.1"/>
    </source>
</evidence>
<dbReference type="AlphaFoldDB" id="A0A6M5Z1G9"/>
<dbReference type="Proteomes" id="UP000503447">
    <property type="component" value="Chromosome"/>
</dbReference>
<dbReference type="GO" id="GO:0051539">
    <property type="term" value="F:4 iron, 4 sulfur cluster binding"/>
    <property type="evidence" value="ECO:0007669"/>
    <property type="project" value="UniProtKB-KW"/>
</dbReference>
<dbReference type="SFLD" id="SFLDS00029">
    <property type="entry name" value="Radical_SAM"/>
    <property type="match status" value="1"/>
</dbReference>
<dbReference type="EC" id="1.97.1.4" evidence="8"/>
<keyword evidence="6" id="KW-0411">Iron-sulfur</keyword>
<keyword evidence="8" id="KW-0560">Oxidoreductase</keyword>
<dbReference type="SFLD" id="SFLDG01066">
    <property type="entry name" value="organic_radical-activating_enz"/>
    <property type="match status" value="1"/>
</dbReference>
<dbReference type="GO" id="GO:0046872">
    <property type="term" value="F:metal ion binding"/>
    <property type="evidence" value="ECO:0007669"/>
    <property type="project" value="UniProtKB-KW"/>
</dbReference>
<name>A0A6M5Z1G9_9BACT</name>
<dbReference type="PANTHER" id="PTHR30352:SF2">
    <property type="entry name" value="ANAEROBIC RIBONUCLEOSIDE-TRIPHOSPHATE REDUCTASE-ACTIVATING PROTEIN"/>
    <property type="match status" value="1"/>
</dbReference>
<dbReference type="InterPro" id="IPR013785">
    <property type="entry name" value="Aldolase_TIM"/>
</dbReference>
<evidence type="ECO:0000256" key="4">
    <source>
        <dbReference type="ARBA" id="ARBA00022723"/>
    </source>
</evidence>
<keyword evidence="2" id="KW-0004">4Fe-4S</keyword>
<dbReference type="KEGG" id="ftj:FTUN_6929"/>
<dbReference type="CDD" id="cd01335">
    <property type="entry name" value="Radical_SAM"/>
    <property type="match status" value="1"/>
</dbReference>
<dbReference type="EMBL" id="CP053452">
    <property type="protein sequence ID" value="QJW99323.1"/>
    <property type="molecule type" value="Genomic_DNA"/>
</dbReference>
<dbReference type="SFLD" id="SFLDF00299">
    <property type="entry name" value="anaerobic_ribonucleoside-triph"/>
    <property type="match status" value="1"/>
</dbReference>